<reference evidence="2" key="1">
    <citation type="submission" date="2020-04" db="EMBL/GenBank/DDBJ databases">
        <authorList>
            <person name="Chiriac C."/>
            <person name="Salcher M."/>
            <person name="Ghai R."/>
            <person name="Kavagutti S V."/>
        </authorList>
    </citation>
    <scope>NUCLEOTIDE SEQUENCE</scope>
</reference>
<name>A0A6J5KSQ5_9CAUD</name>
<evidence type="ECO:0000256" key="1">
    <source>
        <dbReference type="SAM" id="MobiDB-lite"/>
    </source>
</evidence>
<sequence>MSDTPSDIDLLNSQFDSVLAGKFANGHLVIQTIRAILEKFGLQLPIIEVTGEDDVFVFEINDNPDLYLYIAIDKDNRGHFDVYAQIVDEDELEELDDLDVSSDELEDEDLSSTYLRQTRRTADD</sequence>
<organism evidence="2">
    <name type="scientific">uncultured Caudovirales phage</name>
    <dbReference type="NCBI Taxonomy" id="2100421"/>
    <lineage>
        <taxon>Viruses</taxon>
        <taxon>Duplodnaviria</taxon>
        <taxon>Heunggongvirae</taxon>
        <taxon>Uroviricota</taxon>
        <taxon>Caudoviricetes</taxon>
        <taxon>Peduoviridae</taxon>
        <taxon>Maltschvirus</taxon>
        <taxon>Maltschvirus maltsch</taxon>
    </lineage>
</organism>
<protein>
    <submittedName>
        <fullName evidence="2">Uncharacterized protein</fullName>
    </submittedName>
</protein>
<dbReference type="EMBL" id="LR796178">
    <property type="protein sequence ID" value="CAB4124292.1"/>
    <property type="molecule type" value="Genomic_DNA"/>
</dbReference>
<feature type="region of interest" description="Disordered" evidence="1">
    <location>
        <begin position="100"/>
        <end position="124"/>
    </location>
</feature>
<gene>
    <name evidence="2" type="ORF">UFOVP49_130</name>
</gene>
<accession>A0A6J5KSQ5</accession>
<evidence type="ECO:0000313" key="2">
    <source>
        <dbReference type="EMBL" id="CAB4124292.1"/>
    </source>
</evidence>
<proteinExistence type="predicted"/>
<feature type="compositionally biased region" description="Acidic residues" evidence="1">
    <location>
        <begin position="100"/>
        <end position="110"/>
    </location>
</feature>